<dbReference type="Gene3D" id="3.40.710.10">
    <property type="entry name" value="DD-peptidase/beta-lactamase superfamily"/>
    <property type="match status" value="1"/>
</dbReference>
<protein>
    <submittedName>
        <fullName evidence="3">Serine hydrolase domain-containing protein</fullName>
    </submittedName>
</protein>
<proteinExistence type="predicted"/>
<evidence type="ECO:0000313" key="4">
    <source>
        <dbReference type="Proteomes" id="UP001595987"/>
    </source>
</evidence>
<evidence type="ECO:0000256" key="1">
    <source>
        <dbReference type="ARBA" id="ARBA00022801"/>
    </source>
</evidence>
<dbReference type="Proteomes" id="UP001595987">
    <property type="component" value="Unassembled WGS sequence"/>
</dbReference>
<name>A0ABV9JAT3_9LACT</name>
<dbReference type="InterPro" id="IPR001466">
    <property type="entry name" value="Beta-lactam-related"/>
</dbReference>
<comment type="caution">
    <text evidence="3">The sequence shown here is derived from an EMBL/GenBank/DDBJ whole genome shotgun (WGS) entry which is preliminary data.</text>
</comment>
<dbReference type="EMBL" id="JBHSGD010000004">
    <property type="protein sequence ID" value="MFC4651810.1"/>
    <property type="molecule type" value="Genomic_DNA"/>
</dbReference>
<gene>
    <name evidence="3" type="ORF">ACFO26_02730</name>
</gene>
<keyword evidence="4" id="KW-1185">Reference proteome</keyword>
<dbReference type="Pfam" id="PF00144">
    <property type="entry name" value="Beta-lactamase"/>
    <property type="match status" value="1"/>
</dbReference>
<dbReference type="RefSeq" id="WP_213533953.1">
    <property type="nucleotide sequence ID" value="NZ_BOVQ01000002.1"/>
</dbReference>
<evidence type="ECO:0000313" key="3">
    <source>
        <dbReference type="EMBL" id="MFC4651810.1"/>
    </source>
</evidence>
<dbReference type="GO" id="GO:0016787">
    <property type="term" value="F:hydrolase activity"/>
    <property type="evidence" value="ECO:0007669"/>
    <property type="project" value="UniProtKB-KW"/>
</dbReference>
<evidence type="ECO:0000259" key="2">
    <source>
        <dbReference type="Pfam" id="PF00144"/>
    </source>
</evidence>
<dbReference type="SUPFAM" id="SSF56601">
    <property type="entry name" value="beta-lactamase/transpeptidase-like"/>
    <property type="match status" value="1"/>
</dbReference>
<reference evidence="4" key="1">
    <citation type="journal article" date="2019" name="Int. J. Syst. Evol. Microbiol.">
        <title>The Global Catalogue of Microorganisms (GCM) 10K type strain sequencing project: providing services to taxonomists for standard genome sequencing and annotation.</title>
        <authorList>
            <consortium name="The Broad Institute Genomics Platform"/>
            <consortium name="The Broad Institute Genome Sequencing Center for Infectious Disease"/>
            <person name="Wu L."/>
            <person name="Ma J."/>
        </authorList>
    </citation>
    <scope>NUCLEOTIDE SEQUENCE [LARGE SCALE GENOMIC DNA]</scope>
    <source>
        <strain evidence="4">CCUG 63287</strain>
    </source>
</reference>
<organism evidence="3 4">
    <name type="scientific">Lactococcus nasutitermitis</name>
    <dbReference type="NCBI Taxonomy" id="1652957"/>
    <lineage>
        <taxon>Bacteria</taxon>
        <taxon>Bacillati</taxon>
        <taxon>Bacillota</taxon>
        <taxon>Bacilli</taxon>
        <taxon>Lactobacillales</taxon>
        <taxon>Streptococcaceae</taxon>
        <taxon>Lactococcus</taxon>
    </lineage>
</organism>
<dbReference type="InterPro" id="IPR050789">
    <property type="entry name" value="Diverse_Enzym_Activities"/>
</dbReference>
<accession>A0ABV9JAT3</accession>
<dbReference type="PANTHER" id="PTHR43283">
    <property type="entry name" value="BETA-LACTAMASE-RELATED"/>
    <property type="match status" value="1"/>
</dbReference>
<dbReference type="PANTHER" id="PTHR43283:SF11">
    <property type="entry name" value="BETA-LACTAMASE-RELATED DOMAIN-CONTAINING PROTEIN"/>
    <property type="match status" value="1"/>
</dbReference>
<dbReference type="InterPro" id="IPR012338">
    <property type="entry name" value="Beta-lactam/transpept-like"/>
</dbReference>
<sequence>MRNEQQILEMINDYQENEIFPAANFAVLENDNVNEFISGFSSILPEKKLLQPDMHWDLASVTKVVGTGTVVIDMILAGELELDAPLIKYYPAFSHSSISLRQLLTHTSGINPFILNRDELSADELKIAINHISVTDDKTFLYTDINFILLGFMLEEIFDQSLNEIFLSKVFEKWQMNETMYGPVENAVPANLTIPAGTVHDPKARVLGVHCGSAGLFSTLTDLSKFVKGYFSDEKYLQLVKNFAQGKKQRSLAWDLVGEQKDWLLHTGYTGTFILMNLQTKKAVIFLSNRVYFKDERAKWIIQRDKLIQKFIENLTDN</sequence>
<keyword evidence="1 3" id="KW-0378">Hydrolase</keyword>
<feature type="domain" description="Beta-lactamase-related" evidence="2">
    <location>
        <begin position="12"/>
        <end position="301"/>
    </location>
</feature>